<keyword evidence="2 5" id="KW-0963">Cytoplasm</keyword>
<keyword evidence="6" id="KW-1133">Transmembrane helix</keyword>
<dbReference type="eggNOG" id="KOG2000">
    <property type="taxonomic scope" value="Eukaryota"/>
</dbReference>
<dbReference type="PANTHER" id="PTHR19302:SF70">
    <property type="entry name" value="GAMMA-TUBULIN COMPLEX COMPONENT 6"/>
    <property type="match status" value="1"/>
</dbReference>
<dbReference type="PANTHER" id="PTHR19302">
    <property type="entry name" value="GAMMA TUBULIN COMPLEX PROTEIN"/>
    <property type="match status" value="1"/>
</dbReference>
<dbReference type="Proteomes" id="UP000001514">
    <property type="component" value="Unassembled WGS sequence"/>
</dbReference>
<dbReference type="GO" id="GO:0007020">
    <property type="term" value="P:microtubule nucleation"/>
    <property type="evidence" value="ECO:0007669"/>
    <property type="project" value="InterPro"/>
</dbReference>
<keyword evidence="4 5" id="KW-0206">Cytoskeleton</keyword>
<dbReference type="STRING" id="88036.D8SBJ2"/>
<dbReference type="InParanoid" id="D8SBJ2"/>
<dbReference type="Gene3D" id="1.20.120.1900">
    <property type="entry name" value="Gamma-tubulin complex, C-terminal domain"/>
    <property type="match status" value="1"/>
</dbReference>
<dbReference type="Gramene" id="EFJ18399">
    <property type="protein sequence ID" value="EFJ18399"/>
    <property type="gene ID" value="SELMODRAFT_113195"/>
</dbReference>
<comment type="subcellular location">
    <subcellularLocation>
        <location evidence="5">Cytoplasm</location>
        <location evidence="5">Cytoskeleton</location>
        <location evidence="5">Microtubule organizing center</location>
    </subcellularLocation>
</comment>
<gene>
    <name evidence="8" type="ORF">SELMODRAFT_113195</name>
</gene>
<evidence type="ECO:0000256" key="1">
    <source>
        <dbReference type="ARBA" id="ARBA00010337"/>
    </source>
</evidence>
<feature type="domain" description="Gamma tubulin complex component C-terminal" evidence="7">
    <location>
        <begin position="2"/>
        <end position="125"/>
    </location>
</feature>
<dbReference type="GO" id="GO:0005874">
    <property type="term" value="C:microtubule"/>
    <property type="evidence" value="ECO:0007669"/>
    <property type="project" value="UniProtKB-KW"/>
</dbReference>
<evidence type="ECO:0000256" key="5">
    <source>
        <dbReference type="RuleBase" id="RU363050"/>
    </source>
</evidence>
<organism evidence="9">
    <name type="scientific">Selaginella moellendorffii</name>
    <name type="common">Spikemoss</name>
    <dbReference type="NCBI Taxonomy" id="88036"/>
    <lineage>
        <taxon>Eukaryota</taxon>
        <taxon>Viridiplantae</taxon>
        <taxon>Streptophyta</taxon>
        <taxon>Embryophyta</taxon>
        <taxon>Tracheophyta</taxon>
        <taxon>Lycopodiopsida</taxon>
        <taxon>Selaginellales</taxon>
        <taxon>Selaginellaceae</taxon>
        <taxon>Selaginella</taxon>
    </lineage>
</organism>
<dbReference type="EMBL" id="GL377610">
    <property type="protein sequence ID" value="EFJ18399.1"/>
    <property type="molecule type" value="Genomic_DNA"/>
</dbReference>
<dbReference type="InterPro" id="IPR042241">
    <property type="entry name" value="GCP_C_sf"/>
</dbReference>
<comment type="function">
    <text evidence="5">Component of the gamma-tubulin ring complex (gTuRC) which mediates microtubule nucleation.</text>
</comment>
<dbReference type="InterPro" id="IPR040457">
    <property type="entry name" value="GCP_C"/>
</dbReference>
<dbReference type="GO" id="GO:0000922">
    <property type="term" value="C:spindle pole"/>
    <property type="evidence" value="ECO:0007669"/>
    <property type="project" value="InterPro"/>
</dbReference>
<dbReference type="InterPro" id="IPR007259">
    <property type="entry name" value="GCP"/>
</dbReference>
<keyword evidence="6" id="KW-0472">Membrane</keyword>
<evidence type="ECO:0000256" key="6">
    <source>
        <dbReference type="SAM" id="Phobius"/>
    </source>
</evidence>
<evidence type="ECO:0000259" key="7">
    <source>
        <dbReference type="Pfam" id="PF04130"/>
    </source>
</evidence>
<feature type="transmembrane region" description="Helical" evidence="6">
    <location>
        <begin position="124"/>
        <end position="143"/>
    </location>
</feature>
<dbReference type="Pfam" id="PF04130">
    <property type="entry name" value="GCP_C_terminal"/>
    <property type="match status" value="1"/>
</dbReference>
<name>D8SBJ2_SELML</name>
<dbReference type="GO" id="GO:0005815">
    <property type="term" value="C:microtubule organizing center"/>
    <property type="evidence" value="ECO:0007669"/>
    <property type="project" value="UniProtKB-SubCell"/>
</dbReference>
<comment type="similarity">
    <text evidence="1 5">Belongs to the TUBGCP family.</text>
</comment>
<keyword evidence="6" id="KW-0812">Transmembrane</keyword>
<evidence type="ECO:0000256" key="2">
    <source>
        <dbReference type="ARBA" id="ARBA00022490"/>
    </source>
</evidence>
<dbReference type="GO" id="GO:0043015">
    <property type="term" value="F:gamma-tubulin binding"/>
    <property type="evidence" value="ECO:0007669"/>
    <property type="project" value="InterPro"/>
</dbReference>
<protein>
    <recommendedName>
        <fullName evidence="5">Gamma-tubulin complex component</fullName>
    </recommendedName>
</protein>
<keyword evidence="9" id="KW-1185">Reference proteome</keyword>
<reference evidence="8 9" key="1">
    <citation type="journal article" date="2011" name="Science">
        <title>The Selaginella genome identifies genetic changes associated with the evolution of vascular plants.</title>
        <authorList>
            <person name="Banks J.A."/>
            <person name="Nishiyama T."/>
            <person name="Hasebe M."/>
            <person name="Bowman J.L."/>
            <person name="Gribskov M."/>
            <person name="dePamphilis C."/>
            <person name="Albert V.A."/>
            <person name="Aono N."/>
            <person name="Aoyama T."/>
            <person name="Ambrose B.A."/>
            <person name="Ashton N.W."/>
            <person name="Axtell M.J."/>
            <person name="Barker E."/>
            <person name="Barker M.S."/>
            <person name="Bennetzen J.L."/>
            <person name="Bonawitz N.D."/>
            <person name="Chapple C."/>
            <person name="Cheng C."/>
            <person name="Correa L.G."/>
            <person name="Dacre M."/>
            <person name="DeBarry J."/>
            <person name="Dreyer I."/>
            <person name="Elias M."/>
            <person name="Engstrom E.M."/>
            <person name="Estelle M."/>
            <person name="Feng L."/>
            <person name="Finet C."/>
            <person name="Floyd S.K."/>
            <person name="Frommer W.B."/>
            <person name="Fujita T."/>
            <person name="Gramzow L."/>
            <person name="Gutensohn M."/>
            <person name="Harholt J."/>
            <person name="Hattori M."/>
            <person name="Heyl A."/>
            <person name="Hirai T."/>
            <person name="Hiwatashi Y."/>
            <person name="Ishikawa M."/>
            <person name="Iwata M."/>
            <person name="Karol K.G."/>
            <person name="Koehler B."/>
            <person name="Kolukisaoglu U."/>
            <person name="Kubo M."/>
            <person name="Kurata T."/>
            <person name="Lalonde S."/>
            <person name="Li K."/>
            <person name="Li Y."/>
            <person name="Litt A."/>
            <person name="Lyons E."/>
            <person name="Manning G."/>
            <person name="Maruyama T."/>
            <person name="Michael T.P."/>
            <person name="Mikami K."/>
            <person name="Miyazaki S."/>
            <person name="Morinaga S."/>
            <person name="Murata T."/>
            <person name="Mueller-Roeber B."/>
            <person name="Nelson D.R."/>
            <person name="Obara M."/>
            <person name="Oguri Y."/>
            <person name="Olmstead R.G."/>
            <person name="Onodera N."/>
            <person name="Petersen B.L."/>
            <person name="Pils B."/>
            <person name="Prigge M."/>
            <person name="Rensing S.A."/>
            <person name="Riano-Pachon D.M."/>
            <person name="Roberts A.W."/>
            <person name="Sato Y."/>
            <person name="Scheller H.V."/>
            <person name="Schulz B."/>
            <person name="Schulz C."/>
            <person name="Shakirov E.V."/>
            <person name="Shibagaki N."/>
            <person name="Shinohara N."/>
            <person name="Shippen D.E."/>
            <person name="Soerensen I."/>
            <person name="Sotooka R."/>
            <person name="Sugimoto N."/>
            <person name="Sugita M."/>
            <person name="Sumikawa N."/>
            <person name="Tanurdzic M."/>
            <person name="Theissen G."/>
            <person name="Ulvskov P."/>
            <person name="Wakazuki S."/>
            <person name="Weng J.K."/>
            <person name="Willats W.W."/>
            <person name="Wipf D."/>
            <person name="Wolf P.G."/>
            <person name="Yang L."/>
            <person name="Zimmer A.D."/>
            <person name="Zhu Q."/>
            <person name="Mitros T."/>
            <person name="Hellsten U."/>
            <person name="Loque D."/>
            <person name="Otillar R."/>
            <person name="Salamov A."/>
            <person name="Schmutz J."/>
            <person name="Shapiro H."/>
            <person name="Lindquist E."/>
            <person name="Lucas S."/>
            <person name="Rokhsar D."/>
            <person name="Grigoriev I.V."/>
        </authorList>
    </citation>
    <scope>NUCLEOTIDE SEQUENCE [LARGE SCALE GENOMIC DNA]</scope>
</reference>
<sequence length="147" mass="16629">MEVGDWADNFITALCSHKWGLSRRQHHIVEVQGMLETALQKSSCDGDSYAERLHICSISEGQDDAFLFKTLACTGLEAYDFIELGYHVDWPLNLILTADALCLYNLIFRLLLRVRHAVFALGEISSSLQVSAHVFVLVVWPTFHLSF</sequence>
<dbReference type="AlphaFoldDB" id="D8SBJ2"/>
<dbReference type="KEGG" id="smo:SELMODRAFT_113195"/>
<evidence type="ECO:0000256" key="3">
    <source>
        <dbReference type="ARBA" id="ARBA00022701"/>
    </source>
</evidence>
<dbReference type="HOGENOM" id="CLU_1998468_0_0_1"/>
<evidence type="ECO:0000313" key="9">
    <source>
        <dbReference type="Proteomes" id="UP000001514"/>
    </source>
</evidence>
<proteinExistence type="inferred from homology"/>
<evidence type="ECO:0000313" key="8">
    <source>
        <dbReference type="EMBL" id="EFJ18399.1"/>
    </source>
</evidence>
<keyword evidence="3 5" id="KW-0493">Microtubule</keyword>
<accession>D8SBJ2</accession>
<evidence type="ECO:0000256" key="4">
    <source>
        <dbReference type="ARBA" id="ARBA00023212"/>
    </source>
</evidence>
<feature type="transmembrane region" description="Helical" evidence="6">
    <location>
        <begin position="90"/>
        <end position="112"/>
    </location>
</feature>